<sequence>MGWESSCSFLLPCSIGSSKVTGAFGKEVYRLRILDFAVVFFLSCLIVARVVTVVFPFNFCFYFFVERILISVPVVCVCEVCVLEWCVWLRFLFACASFYICPPISHFPLFLFLCLRRCDAFCLLFFPS</sequence>
<gene>
    <name evidence="2" type="ORF">FN846DRAFT_742840</name>
</gene>
<evidence type="ECO:0000313" key="3">
    <source>
        <dbReference type="Proteomes" id="UP000326924"/>
    </source>
</evidence>
<evidence type="ECO:0008006" key="4">
    <source>
        <dbReference type="Google" id="ProtNLM"/>
    </source>
</evidence>
<dbReference type="EMBL" id="VXIS01000098">
    <property type="protein sequence ID" value="KAA8905561.1"/>
    <property type="molecule type" value="Genomic_DNA"/>
</dbReference>
<keyword evidence="3" id="KW-1185">Reference proteome</keyword>
<keyword evidence="1" id="KW-0472">Membrane</keyword>
<dbReference type="Proteomes" id="UP000326924">
    <property type="component" value="Unassembled WGS sequence"/>
</dbReference>
<accession>A0A5J5EWJ7</accession>
<feature type="transmembrane region" description="Helical" evidence="1">
    <location>
        <begin position="38"/>
        <end position="65"/>
    </location>
</feature>
<name>A0A5J5EWJ7_9PEZI</name>
<reference evidence="2 3" key="1">
    <citation type="submission" date="2019-09" db="EMBL/GenBank/DDBJ databases">
        <title>Draft genome of the ectomycorrhizal ascomycete Sphaerosporella brunnea.</title>
        <authorList>
            <consortium name="DOE Joint Genome Institute"/>
            <person name="Benucci G.M."/>
            <person name="Marozzi G."/>
            <person name="Antonielli L."/>
            <person name="Sanchez S."/>
            <person name="Marco P."/>
            <person name="Wang X."/>
            <person name="Falini L.B."/>
            <person name="Barry K."/>
            <person name="Haridas S."/>
            <person name="Lipzen A."/>
            <person name="Labutti K."/>
            <person name="Grigoriev I.V."/>
            <person name="Murat C."/>
            <person name="Martin F."/>
            <person name="Albertini E."/>
            <person name="Donnini D."/>
            <person name="Bonito G."/>
        </authorList>
    </citation>
    <scope>NUCLEOTIDE SEQUENCE [LARGE SCALE GENOMIC DNA]</scope>
    <source>
        <strain evidence="2 3">Sb_GMNB300</strain>
    </source>
</reference>
<comment type="caution">
    <text evidence="2">The sequence shown here is derived from an EMBL/GenBank/DDBJ whole genome shotgun (WGS) entry which is preliminary data.</text>
</comment>
<feature type="transmembrane region" description="Helical" evidence="1">
    <location>
        <begin position="72"/>
        <end position="100"/>
    </location>
</feature>
<dbReference type="AlphaFoldDB" id="A0A5J5EWJ7"/>
<keyword evidence="1" id="KW-0812">Transmembrane</keyword>
<dbReference type="InParanoid" id="A0A5J5EWJ7"/>
<evidence type="ECO:0000256" key="1">
    <source>
        <dbReference type="SAM" id="Phobius"/>
    </source>
</evidence>
<protein>
    <recommendedName>
        <fullName evidence="4">Transmembrane protein</fullName>
    </recommendedName>
</protein>
<proteinExistence type="predicted"/>
<keyword evidence="1" id="KW-1133">Transmembrane helix</keyword>
<evidence type="ECO:0000313" key="2">
    <source>
        <dbReference type="EMBL" id="KAA8905561.1"/>
    </source>
</evidence>
<organism evidence="2 3">
    <name type="scientific">Sphaerosporella brunnea</name>
    <dbReference type="NCBI Taxonomy" id="1250544"/>
    <lineage>
        <taxon>Eukaryota</taxon>
        <taxon>Fungi</taxon>
        <taxon>Dikarya</taxon>
        <taxon>Ascomycota</taxon>
        <taxon>Pezizomycotina</taxon>
        <taxon>Pezizomycetes</taxon>
        <taxon>Pezizales</taxon>
        <taxon>Pyronemataceae</taxon>
        <taxon>Sphaerosporella</taxon>
    </lineage>
</organism>